<reference evidence="9 10" key="1">
    <citation type="journal article" date="2019" name="Int. J. Syst. Evol. Microbiol.">
        <title>The Global Catalogue of Microorganisms (GCM) 10K type strain sequencing project: providing services to taxonomists for standard genome sequencing and annotation.</title>
        <authorList>
            <consortium name="The Broad Institute Genomics Platform"/>
            <consortium name="The Broad Institute Genome Sequencing Center for Infectious Disease"/>
            <person name="Wu L."/>
            <person name="Ma J."/>
        </authorList>
    </citation>
    <scope>NUCLEOTIDE SEQUENCE [LARGE SCALE GENOMIC DNA]</scope>
    <source>
        <strain evidence="9 10">JCM 8201</strain>
    </source>
</reference>
<dbReference type="RefSeq" id="WP_344451776.1">
    <property type="nucleotide sequence ID" value="NZ_BAAATZ010000013.1"/>
</dbReference>
<proteinExistence type="inferred from homology"/>
<feature type="transmembrane region" description="Helical" evidence="7">
    <location>
        <begin position="174"/>
        <end position="197"/>
    </location>
</feature>
<dbReference type="CDD" id="cd06261">
    <property type="entry name" value="TM_PBP2"/>
    <property type="match status" value="1"/>
</dbReference>
<keyword evidence="2 7" id="KW-0813">Transport</keyword>
<comment type="caution">
    <text evidence="9">The sequence shown here is derived from an EMBL/GenBank/DDBJ whole genome shotgun (WGS) entry which is preliminary data.</text>
</comment>
<evidence type="ECO:0000313" key="10">
    <source>
        <dbReference type="Proteomes" id="UP001501842"/>
    </source>
</evidence>
<feature type="domain" description="ABC transmembrane type-1" evidence="8">
    <location>
        <begin position="100"/>
        <end position="301"/>
    </location>
</feature>
<dbReference type="SUPFAM" id="SSF161098">
    <property type="entry name" value="MetI-like"/>
    <property type="match status" value="1"/>
</dbReference>
<sequence>MTGYLLRRVAQGVFVLWAAFTASFVILYLLPSDPVEIMLASTGSMGEMDPAAVAELRAEHHVDDPFYVQYGIALGRFVQGDLGTSIPQRLPVTELIGRAFPETLRLAALAFVLALALGGGVALLSGFLRGGRLRRLLLSLPPLLVSVPSFWAGLLLLQVFSFRLGWFPALGNQGFGSLVLPAVTLALPTAAVIAQVLTKSLMLTWREPFVVTATAKGASRPRILFVDVLRHASLPGFTIVGMTIGNLLAGAIVVETVFSRLGVGRLVEQAVAAQDIPMIQGLVVLSALVFVVVNTGADLLYPLIDPRIRPSRAVKA</sequence>
<evidence type="ECO:0000259" key="8">
    <source>
        <dbReference type="PROSITE" id="PS50928"/>
    </source>
</evidence>
<evidence type="ECO:0000256" key="1">
    <source>
        <dbReference type="ARBA" id="ARBA00004651"/>
    </source>
</evidence>
<dbReference type="Proteomes" id="UP001501842">
    <property type="component" value="Unassembled WGS sequence"/>
</dbReference>
<evidence type="ECO:0000256" key="6">
    <source>
        <dbReference type="ARBA" id="ARBA00023136"/>
    </source>
</evidence>
<evidence type="ECO:0000256" key="3">
    <source>
        <dbReference type="ARBA" id="ARBA00022475"/>
    </source>
</evidence>
<feature type="transmembrane region" description="Helical" evidence="7">
    <location>
        <begin position="237"/>
        <end position="258"/>
    </location>
</feature>
<dbReference type="Pfam" id="PF19300">
    <property type="entry name" value="BPD_transp_1_N"/>
    <property type="match status" value="1"/>
</dbReference>
<dbReference type="Pfam" id="PF00528">
    <property type="entry name" value="BPD_transp_1"/>
    <property type="match status" value="1"/>
</dbReference>
<keyword evidence="10" id="KW-1185">Reference proteome</keyword>
<keyword evidence="6 7" id="KW-0472">Membrane</keyword>
<dbReference type="Gene3D" id="1.10.3720.10">
    <property type="entry name" value="MetI-like"/>
    <property type="match status" value="1"/>
</dbReference>
<dbReference type="InterPro" id="IPR000515">
    <property type="entry name" value="MetI-like"/>
</dbReference>
<dbReference type="PANTHER" id="PTHR43163">
    <property type="entry name" value="DIPEPTIDE TRANSPORT SYSTEM PERMEASE PROTEIN DPPB-RELATED"/>
    <property type="match status" value="1"/>
</dbReference>
<dbReference type="EMBL" id="BAAATZ010000013">
    <property type="protein sequence ID" value="GAA2728703.1"/>
    <property type="molecule type" value="Genomic_DNA"/>
</dbReference>
<evidence type="ECO:0000256" key="2">
    <source>
        <dbReference type="ARBA" id="ARBA00022448"/>
    </source>
</evidence>
<keyword evidence="4 7" id="KW-0812">Transmembrane</keyword>
<feature type="transmembrane region" description="Helical" evidence="7">
    <location>
        <begin position="106"/>
        <end position="128"/>
    </location>
</feature>
<evidence type="ECO:0000256" key="4">
    <source>
        <dbReference type="ARBA" id="ARBA00022692"/>
    </source>
</evidence>
<protein>
    <submittedName>
        <fullName evidence="9">ABC transporter permease</fullName>
    </submittedName>
</protein>
<comment type="subcellular location">
    <subcellularLocation>
        <location evidence="1 7">Cell membrane</location>
        <topology evidence="1 7">Multi-pass membrane protein</topology>
    </subcellularLocation>
</comment>
<comment type="similarity">
    <text evidence="7">Belongs to the binding-protein-dependent transport system permease family.</text>
</comment>
<evidence type="ECO:0000256" key="5">
    <source>
        <dbReference type="ARBA" id="ARBA00022989"/>
    </source>
</evidence>
<gene>
    <name evidence="9" type="ORF">GCM10010439_37510</name>
</gene>
<dbReference type="PROSITE" id="PS50928">
    <property type="entry name" value="ABC_TM1"/>
    <property type="match status" value="1"/>
</dbReference>
<feature type="transmembrane region" description="Helical" evidence="7">
    <location>
        <begin position="12"/>
        <end position="30"/>
    </location>
</feature>
<dbReference type="PANTHER" id="PTHR43163:SF6">
    <property type="entry name" value="DIPEPTIDE TRANSPORT SYSTEM PERMEASE PROTEIN DPPB-RELATED"/>
    <property type="match status" value="1"/>
</dbReference>
<dbReference type="InterPro" id="IPR035906">
    <property type="entry name" value="MetI-like_sf"/>
</dbReference>
<keyword evidence="3" id="KW-1003">Cell membrane</keyword>
<dbReference type="InterPro" id="IPR045621">
    <property type="entry name" value="BPD_transp_1_N"/>
</dbReference>
<name>A0ABN3UAP0_9ACTN</name>
<evidence type="ECO:0000313" key="9">
    <source>
        <dbReference type="EMBL" id="GAA2728703.1"/>
    </source>
</evidence>
<feature type="transmembrane region" description="Helical" evidence="7">
    <location>
        <begin position="278"/>
        <end position="301"/>
    </location>
</feature>
<keyword evidence="5 7" id="KW-1133">Transmembrane helix</keyword>
<feature type="transmembrane region" description="Helical" evidence="7">
    <location>
        <begin position="140"/>
        <end position="162"/>
    </location>
</feature>
<evidence type="ECO:0000256" key="7">
    <source>
        <dbReference type="RuleBase" id="RU363032"/>
    </source>
</evidence>
<accession>A0ABN3UAP0</accession>
<organism evidence="9 10">
    <name type="scientific">Actinocorallia aurantiaca</name>
    <dbReference type="NCBI Taxonomy" id="46204"/>
    <lineage>
        <taxon>Bacteria</taxon>
        <taxon>Bacillati</taxon>
        <taxon>Actinomycetota</taxon>
        <taxon>Actinomycetes</taxon>
        <taxon>Streptosporangiales</taxon>
        <taxon>Thermomonosporaceae</taxon>
        <taxon>Actinocorallia</taxon>
    </lineage>
</organism>